<dbReference type="EMBL" id="BAABFT010000016">
    <property type="protein sequence ID" value="GAA4335788.1"/>
    <property type="molecule type" value="Genomic_DNA"/>
</dbReference>
<evidence type="ECO:0000259" key="1">
    <source>
        <dbReference type="Pfam" id="PF17954"/>
    </source>
</evidence>
<organism evidence="2 3">
    <name type="scientific">Mucilaginibacter gynuensis</name>
    <dbReference type="NCBI Taxonomy" id="1302236"/>
    <lineage>
        <taxon>Bacteria</taxon>
        <taxon>Pseudomonadati</taxon>
        <taxon>Bacteroidota</taxon>
        <taxon>Sphingobacteriia</taxon>
        <taxon>Sphingobacteriales</taxon>
        <taxon>Sphingobacteriaceae</taxon>
        <taxon>Mucilaginibacter</taxon>
    </lineage>
</organism>
<dbReference type="RefSeq" id="WP_345213346.1">
    <property type="nucleotide sequence ID" value="NZ_BAABFT010000016.1"/>
</dbReference>
<dbReference type="Gene3D" id="2.60.120.10">
    <property type="entry name" value="Jelly Rolls"/>
    <property type="match status" value="1"/>
</dbReference>
<evidence type="ECO:0000313" key="2">
    <source>
        <dbReference type="EMBL" id="GAA4335788.1"/>
    </source>
</evidence>
<dbReference type="Pfam" id="PF17954">
    <property type="entry name" value="Pirin_C_2"/>
    <property type="match status" value="1"/>
</dbReference>
<accession>A0ABP8H8B2</accession>
<dbReference type="SUPFAM" id="SSF51182">
    <property type="entry name" value="RmlC-like cupins"/>
    <property type="match status" value="1"/>
</dbReference>
<reference evidence="3" key="1">
    <citation type="journal article" date="2019" name="Int. J. Syst. Evol. Microbiol.">
        <title>The Global Catalogue of Microorganisms (GCM) 10K type strain sequencing project: providing services to taxonomists for standard genome sequencing and annotation.</title>
        <authorList>
            <consortium name="The Broad Institute Genomics Platform"/>
            <consortium name="The Broad Institute Genome Sequencing Center for Infectious Disease"/>
            <person name="Wu L."/>
            <person name="Ma J."/>
        </authorList>
    </citation>
    <scope>NUCLEOTIDE SEQUENCE [LARGE SCALE GENOMIC DNA]</scope>
    <source>
        <strain evidence="3">JCM 17705</strain>
    </source>
</reference>
<evidence type="ECO:0000313" key="3">
    <source>
        <dbReference type="Proteomes" id="UP001500582"/>
    </source>
</evidence>
<dbReference type="InterPro" id="IPR041602">
    <property type="entry name" value="Quercetinase_C"/>
</dbReference>
<dbReference type="InterPro" id="IPR011051">
    <property type="entry name" value="RmlC_Cupin_sf"/>
</dbReference>
<keyword evidence="3" id="KW-1185">Reference proteome</keyword>
<proteinExistence type="predicted"/>
<gene>
    <name evidence="2" type="ORF">GCM10023149_44010</name>
</gene>
<dbReference type="InterPro" id="IPR014710">
    <property type="entry name" value="RmlC-like_jellyroll"/>
</dbReference>
<sequence>MEQSHGKIFLADDRGLTETNLERRYSTFNFAGYYNEHKQGSGNLYTFNDEMLAAGASVQQQVRFGGYMIILPVTGAVQITIGAQTHEADAGEVLLLPIVENEVFTLTNPYPENWVNFIVMQIKADAATLASAQNFAFDIDGNPDSLVAAVDNDALPFALHIGRFAGRTEAVYNLKDEQSQVFAFVIAGAFELQNRLLHERDGLALWHTQQVEVEALSNNAVLLLMELK</sequence>
<name>A0ABP8H8B2_9SPHI</name>
<dbReference type="Proteomes" id="UP001500582">
    <property type="component" value="Unassembled WGS sequence"/>
</dbReference>
<feature type="domain" description="Quercetin 2,3-dioxygenase C-terminal cupin" evidence="1">
    <location>
        <begin position="159"/>
        <end position="227"/>
    </location>
</feature>
<comment type="caution">
    <text evidence="2">The sequence shown here is derived from an EMBL/GenBank/DDBJ whole genome shotgun (WGS) entry which is preliminary data.</text>
</comment>
<protein>
    <recommendedName>
        <fullName evidence="1">Quercetin 2,3-dioxygenase C-terminal cupin domain-containing protein</fullName>
    </recommendedName>
</protein>